<reference evidence="2 3" key="1">
    <citation type="submission" date="2016-10" db="EMBL/GenBank/DDBJ databases">
        <title>Complete Genome Sequence of Peptococcaceae strain DCMF.</title>
        <authorList>
            <person name="Edwards R.J."/>
            <person name="Holland S.I."/>
            <person name="Deshpande N.P."/>
            <person name="Wong Y.K."/>
            <person name="Ertan H."/>
            <person name="Manefield M."/>
            <person name="Russell T.L."/>
            <person name="Lee M.J."/>
        </authorList>
    </citation>
    <scope>NUCLEOTIDE SEQUENCE [LARGE SCALE GENOMIC DNA]</scope>
    <source>
        <strain evidence="2 3">DCMF</strain>
    </source>
</reference>
<dbReference type="KEGG" id="fwa:DCMF_19365"/>
<evidence type="ECO:0000313" key="3">
    <source>
        <dbReference type="Proteomes" id="UP000323521"/>
    </source>
</evidence>
<evidence type="ECO:0000313" key="2">
    <source>
        <dbReference type="EMBL" id="ATW26622.1"/>
    </source>
</evidence>
<protein>
    <submittedName>
        <fullName evidence="2">Uncharacterized protein</fullName>
    </submittedName>
</protein>
<feature type="transmembrane region" description="Helical" evidence="1">
    <location>
        <begin position="44"/>
        <end position="62"/>
    </location>
</feature>
<gene>
    <name evidence="2" type="ORF">DCMF_19365</name>
</gene>
<dbReference type="Proteomes" id="UP000323521">
    <property type="component" value="Chromosome"/>
</dbReference>
<sequence length="141" mass="16152">MNRLGIYLINGFFSAFIGLVIKIIETVVEHENTVSVPELFESMTKGALIGTISLFVLFHVFIRFKRKPIAGFISNFIVVAVLMAVVGIFDFITSSCAFNYYRWIVSFIMAEILSFLLASVWYRQMILYNDKLEKKKASIMD</sequence>
<proteinExistence type="predicted"/>
<feature type="transmembrane region" description="Helical" evidence="1">
    <location>
        <begin position="69"/>
        <end position="89"/>
    </location>
</feature>
<dbReference type="AlphaFoldDB" id="A0A3G1KVZ5"/>
<keyword evidence="1" id="KW-0472">Membrane</keyword>
<dbReference type="RefSeq" id="WP_148135947.1">
    <property type="nucleotide sequence ID" value="NZ_CP017634.1"/>
</dbReference>
<keyword evidence="1" id="KW-1133">Transmembrane helix</keyword>
<name>A0A3G1KVZ5_FORW1</name>
<feature type="transmembrane region" description="Helical" evidence="1">
    <location>
        <begin position="7"/>
        <end position="24"/>
    </location>
</feature>
<dbReference type="EMBL" id="CP017634">
    <property type="protein sequence ID" value="ATW26622.1"/>
    <property type="molecule type" value="Genomic_DNA"/>
</dbReference>
<keyword evidence="3" id="KW-1185">Reference proteome</keyword>
<evidence type="ECO:0000256" key="1">
    <source>
        <dbReference type="SAM" id="Phobius"/>
    </source>
</evidence>
<feature type="transmembrane region" description="Helical" evidence="1">
    <location>
        <begin position="101"/>
        <end position="122"/>
    </location>
</feature>
<keyword evidence="1" id="KW-0812">Transmembrane</keyword>
<accession>A0A3G1KVZ5</accession>
<organism evidence="2 3">
    <name type="scientific">Formimonas warabiya</name>
    <dbReference type="NCBI Taxonomy" id="1761012"/>
    <lineage>
        <taxon>Bacteria</taxon>
        <taxon>Bacillati</taxon>
        <taxon>Bacillota</taxon>
        <taxon>Clostridia</taxon>
        <taxon>Eubacteriales</taxon>
        <taxon>Peptococcaceae</taxon>
        <taxon>Candidatus Formimonas</taxon>
    </lineage>
</organism>